<protein>
    <recommendedName>
        <fullName evidence="4">Thioredoxin domain-containing protein</fullName>
    </recommendedName>
</protein>
<dbReference type="Proteomes" id="UP000179807">
    <property type="component" value="Unassembled WGS sequence"/>
</dbReference>
<proteinExistence type="predicted"/>
<comment type="caution">
    <text evidence="2">The sequence shown here is derived from an EMBL/GenBank/DDBJ whole genome shotgun (WGS) entry which is preliminary data.</text>
</comment>
<feature type="region of interest" description="Disordered" evidence="1">
    <location>
        <begin position="533"/>
        <end position="561"/>
    </location>
</feature>
<sequence>MIFFLTLLQIFIPYKEQNLLELPEINKTTLDKLVQSNKTIIAFSVEKAYKEMVPVIRSMNEGASIFGEYATFVYLERSLAQEIAYINRMSLPSFFFFREGKLISSHAYPQNDSTFVKILQGLLHPLQIGTKDDLFSYLGDCYYSILSLPELFNDSIEVFHKHQIECDIVFVTKELLNDLDLDDTRLALYRREDNVIVSFSNFSIAGIPYYTVLNYRFMVNEKRPTFGIVAPEFTAEMKDLFYELSDLFPDFTFGYICKEYLAYFQTTLGVQFNNTLLNASIFHPIQRYHLNISSIFTPDVFNKPFNYGEWLELAKAALTKARNNEFTRLYLSEPVPSPVLNAGPIQKVVGITYNEFVNQPGKDVLILLMRPFGELNAHMNNTMYELHRITQNASMTNMSFGIIDVTSNAANFPYFYMIPQLFIYPANNKTNPVPLRGNLGMDNIFWFINRYGTYECPVGYTMISHGQFEMDLKQILGQFKDMPQQERENFFEWAYELAYATNTDLSKYPQIPEKYYPPSYFDRLEREHEGCDHDHEHQHEHEHEHDHSHHHHEQEKDYNEL</sequence>
<gene>
    <name evidence="2" type="ORF">TRFO_01113</name>
</gene>
<dbReference type="OrthoDB" id="427280at2759"/>
<keyword evidence="3" id="KW-1185">Reference proteome</keyword>
<evidence type="ECO:0000313" key="2">
    <source>
        <dbReference type="EMBL" id="OHT11186.1"/>
    </source>
</evidence>
<dbReference type="GeneID" id="94824615"/>
<accession>A0A1J4KJC6</accession>
<dbReference type="VEuPathDB" id="TrichDB:TRFO_01113"/>
<dbReference type="RefSeq" id="XP_068364322.1">
    <property type="nucleotide sequence ID" value="XM_068489911.1"/>
</dbReference>
<dbReference type="EMBL" id="MLAK01000593">
    <property type="protein sequence ID" value="OHT11186.1"/>
    <property type="molecule type" value="Genomic_DNA"/>
</dbReference>
<evidence type="ECO:0000313" key="3">
    <source>
        <dbReference type="Proteomes" id="UP000179807"/>
    </source>
</evidence>
<organism evidence="2 3">
    <name type="scientific">Tritrichomonas foetus</name>
    <dbReference type="NCBI Taxonomy" id="1144522"/>
    <lineage>
        <taxon>Eukaryota</taxon>
        <taxon>Metamonada</taxon>
        <taxon>Parabasalia</taxon>
        <taxon>Tritrichomonadida</taxon>
        <taxon>Tritrichomonadidae</taxon>
        <taxon>Tritrichomonas</taxon>
    </lineage>
</organism>
<dbReference type="SUPFAM" id="SSF52833">
    <property type="entry name" value="Thioredoxin-like"/>
    <property type="match status" value="1"/>
</dbReference>
<evidence type="ECO:0000256" key="1">
    <source>
        <dbReference type="SAM" id="MobiDB-lite"/>
    </source>
</evidence>
<dbReference type="InterPro" id="IPR036249">
    <property type="entry name" value="Thioredoxin-like_sf"/>
</dbReference>
<name>A0A1J4KJC6_9EUKA</name>
<dbReference type="AlphaFoldDB" id="A0A1J4KJC6"/>
<evidence type="ECO:0008006" key="4">
    <source>
        <dbReference type="Google" id="ProtNLM"/>
    </source>
</evidence>
<reference evidence="2" key="1">
    <citation type="submission" date="2016-10" db="EMBL/GenBank/DDBJ databases">
        <authorList>
            <person name="Benchimol M."/>
            <person name="Almeida L.G."/>
            <person name="Vasconcelos A.T."/>
            <person name="Perreira-Neves A."/>
            <person name="Rosa I.A."/>
            <person name="Tasca T."/>
            <person name="Bogo M.R."/>
            <person name="de Souza W."/>
        </authorList>
    </citation>
    <scope>NUCLEOTIDE SEQUENCE [LARGE SCALE GENOMIC DNA]</scope>
    <source>
        <strain evidence="2">K</strain>
    </source>
</reference>